<gene>
    <name evidence="3" type="ORF">SAMN05660350_03894</name>
</gene>
<feature type="region of interest" description="Disordered" evidence="1">
    <location>
        <begin position="100"/>
        <end position="139"/>
    </location>
</feature>
<organism evidence="3 4">
    <name type="scientific">Geodermatophilus obscurus</name>
    <dbReference type="NCBI Taxonomy" id="1861"/>
    <lineage>
        <taxon>Bacteria</taxon>
        <taxon>Bacillati</taxon>
        <taxon>Actinomycetota</taxon>
        <taxon>Actinomycetes</taxon>
        <taxon>Geodermatophilales</taxon>
        <taxon>Geodermatophilaceae</taxon>
        <taxon>Geodermatophilus</taxon>
    </lineage>
</organism>
<evidence type="ECO:0000313" key="3">
    <source>
        <dbReference type="EMBL" id="SHN86255.1"/>
    </source>
</evidence>
<feature type="compositionally biased region" description="Basic and acidic residues" evidence="1">
    <location>
        <begin position="102"/>
        <end position="111"/>
    </location>
</feature>
<evidence type="ECO:0000256" key="1">
    <source>
        <dbReference type="SAM" id="MobiDB-lite"/>
    </source>
</evidence>
<dbReference type="OrthoDB" id="4566193at2"/>
<dbReference type="Proteomes" id="UP000184428">
    <property type="component" value="Unassembled WGS sequence"/>
</dbReference>
<evidence type="ECO:0000259" key="2">
    <source>
        <dbReference type="Pfam" id="PF19631"/>
    </source>
</evidence>
<dbReference type="EMBL" id="FRDM01000029">
    <property type="protein sequence ID" value="SHN86255.1"/>
    <property type="molecule type" value="Genomic_DNA"/>
</dbReference>
<sequence>MFGDRAQQQAAEDSVQSADGAGVELAAAIEALRSALVRAAYDGVNQRVRFQLEPVELTVHVGVTRTGKGSAGIKWHLLSLGGERSKENATTQTLTLRLTPVLHDDHGRPLPESEQLISDADDEPGPADGSSTPFTGEPE</sequence>
<name>A0A1M7UTI4_9ACTN</name>
<proteinExistence type="predicted"/>
<feature type="compositionally biased region" description="Polar residues" evidence="1">
    <location>
        <begin position="129"/>
        <end position="139"/>
    </location>
</feature>
<dbReference type="AlphaFoldDB" id="A0A1M7UTI4"/>
<evidence type="ECO:0000313" key="4">
    <source>
        <dbReference type="Proteomes" id="UP000184428"/>
    </source>
</evidence>
<dbReference type="InterPro" id="IPR045608">
    <property type="entry name" value="Trypco2"/>
</dbReference>
<feature type="domain" description="Trypsin-co-occurring" evidence="2">
    <location>
        <begin position="23"/>
        <end position="100"/>
    </location>
</feature>
<accession>A0A1M7UTI4</accession>
<protein>
    <recommendedName>
        <fullName evidence="2">Trypsin-co-occurring domain-containing protein</fullName>
    </recommendedName>
</protein>
<dbReference type="Pfam" id="PF19631">
    <property type="entry name" value="Trypco2"/>
    <property type="match status" value="1"/>
</dbReference>
<reference evidence="3 4" key="1">
    <citation type="submission" date="2016-12" db="EMBL/GenBank/DDBJ databases">
        <authorList>
            <person name="Song W.-J."/>
            <person name="Kurnit D.M."/>
        </authorList>
    </citation>
    <scope>NUCLEOTIDE SEQUENCE [LARGE SCALE GENOMIC DNA]</scope>
    <source>
        <strain evidence="3 4">DSM 43162</strain>
    </source>
</reference>
<dbReference type="RefSeq" id="WP_072920327.1">
    <property type="nucleotide sequence ID" value="NZ_FRDM01000029.1"/>
</dbReference>